<dbReference type="EC" id="2.7.10.1" evidence="2"/>
<keyword evidence="14" id="KW-0675">Receptor</keyword>
<evidence type="ECO:0000256" key="15">
    <source>
        <dbReference type="ARBA" id="ARBA00023180"/>
    </source>
</evidence>
<feature type="domain" description="ALK/LTK-like glycine-rich" evidence="16">
    <location>
        <begin position="40"/>
        <end position="341"/>
    </location>
</feature>
<keyword evidence="8" id="KW-0418">Kinase</keyword>
<evidence type="ECO:0000313" key="18">
    <source>
        <dbReference type="Proteomes" id="UP000001542"/>
    </source>
</evidence>
<evidence type="ECO:0000256" key="6">
    <source>
        <dbReference type="ARBA" id="ARBA00022729"/>
    </source>
</evidence>
<evidence type="ECO:0000313" key="17">
    <source>
        <dbReference type="EMBL" id="EAY09823.1"/>
    </source>
</evidence>
<dbReference type="RefSeq" id="XP_001322046.1">
    <property type="nucleotide sequence ID" value="XM_001322011.1"/>
</dbReference>
<reference evidence="17" key="2">
    <citation type="journal article" date="2007" name="Science">
        <title>Draft genome sequence of the sexually transmitted pathogen Trichomonas vaginalis.</title>
        <authorList>
            <person name="Carlton J.M."/>
            <person name="Hirt R.P."/>
            <person name="Silva J.C."/>
            <person name="Delcher A.L."/>
            <person name="Schatz M."/>
            <person name="Zhao Q."/>
            <person name="Wortman J.R."/>
            <person name="Bidwell S.L."/>
            <person name="Alsmark U.C.M."/>
            <person name="Besteiro S."/>
            <person name="Sicheritz-Ponten T."/>
            <person name="Noel C.J."/>
            <person name="Dacks J.B."/>
            <person name="Foster P.G."/>
            <person name="Simillion C."/>
            <person name="Van de Peer Y."/>
            <person name="Miranda-Saavedra D."/>
            <person name="Barton G.J."/>
            <person name="Westrop G.D."/>
            <person name="Mueller S."/>
            <person name="Dessi D."/>
            <person name="Fiori P.L."/>
            <person name="Ren Q."/>
            <person name="Paulsen I."/>
            <person name="Zhang H."/>
            <person name="Bastida-Corcuera F.D."/>
            <person name="Simoes-Barbosa A."/>
            <person name="Brown M.T."/>
            <person name="Hayes R.D."/>
            <person name="Mukherjee M."/>
            <person name="Okumura C.Y."/>
            <person name="Schneider R."/>
            <person name="Smith A.J."/>
            <person name="Vanacova S."/>
            <person name="Villalvazo M."/>
            <person name="Haas B.J."/>
            <person name="Pertea M."/>
            <person name="Feldblyum T.V."/>
            <person name="Utterback T.R."/>
            <person name="Shu C.L."/>
            <person name="Osoegawa K."/>
            <person name="de Jong P.J."/>
            <person name="Hrdy I."/>
            <person name="Horvathova L."/>
            <person name="Zubacova Z."/>
            <person name="Dolezal P."/>
            <person name="Malik S.B."/>
            <person name="Logsdon J.M. Jr."/>
            <person name="Henze K."/>
            <person name="Gupta A."/>
            <person name="Wang C.C."/>
            <person name="Dunne R.L."/>
            <person name="Upcroft J.A."/>
            <person name="Upcroft P."/>
            <person name="White O."/>
            <person name="Salzberg S.L."/>
            <person name="Tang P."/>
            <person name="Chiu C.-H."/>
            <person name="Lee Y.-S."/>
            <person name="Embley T.M."/>
            <person name="Coombs G.H."/>
            <person name="Mottram J.C."/>
            <person name="Tachezy J."/>
            <person name="Fraser-Liggett C.M."/>
            <person name="Johnson P.J."/>
        </authorList>
    </citation>
    <scope>NUCLEOTIDE SEQUENCE [LARGE SCALE GENOMIC DNA]</scope>
    <source>
        <strain evidence="17">G3</strain>
    </source>
</reference>
<proteinExistence type="predicted"/>
<evidence type="ECO:0000256" key="3">
    <source>
        <dbReference type="ARBA" id="ARBA00022475"/>
    </source>
</evidence>
<evidence type="ECO:0000256" key="8">
    <source>
        <dbReference type="ARBA" id="ARBA00022777"/>
    </source>
</evidence>
<keyword evidence="18" id="KW-1185">Reference proteome</keyword>
<evidence type="ECO:0000256" key="11">
    <source>
        <dbReference type="ARBA" id="ARBA00023136"/>
    </source>
</evidence>
<evidence type="ECO:0000256" key="2">
    <source>
        <dbReference type="ARBA" id="ARBA00011902"/>
    </source>
</evidence>
<evidence type="ECO:0000256" key="12">
    <source>
        <dbReference type="ARBA" id="ARBA00023137"/>
    </source>
</evidence>
<dbReference type="GO" id="GO:0005524">
    <property type="term" value="F:ATP binding"/>
    <property type="evidence" value="ECO:0007669"/>
    <property type="project" value="UniProtKB-KW"/>
</dbReference>
<protein>
    <recommendedName>
        <fullName evidence="2">receptor protein-tyrosine kinase</fullName>
        <ecNumber evidence="2">2.7.10.1</ecNumber>
    </recommendedName>
</protein>
<evidence type="ECO:0000256" key="14">
    <source>
        <dbReference type="ARBA" id="ARBA00023170"/>
    </source>
</evidence>
<sequence>MISYELLQKDGVVANENVSVNGNQYIFDYPCENTSFCTKYVVKLPRGTYQFELYGASGGSVRGRVSSYRDKNKNCILSNIVEIFHGNAECFQKDSIGGAGGYLSATLKLQSPITTFLTIGGRGVYGKKSDESATKNCFKKENMQPGGYGGGGSSANYVRGTGSGGGQTAVKFHENDLWHRVLVSGAGGGCDDSETDDGSGGAGGNITAQGWFDNGNYVGTLLANSTFGFSFGQGEAARYGNRINPYAVLSSRNEDNAGAGGDWFGGFASQSGYAGAGGGSSFALTKDTVIPPGNISAYDEFYTKIDSKPYAFNINSEYLFEKIIHMPGIWEGNGRAVITILQSCVIQSCFRYYNINYIEILIFNLI</sequence>
<evidence type="ECO:0000256" key="5">
    <source>
        <dbReference type="ARBA" id="ARBA00022692"/>
    </source>
</evidence>
<keyword evidence="13" id="KW-1015">Disulfide bond</keyword>
<dbReference type="KEGG" id="tva:4767759"/>
<keyword evidence="10" id="KW-1133">Transmembrane helix</keyword>
<dbReference type="InParanoid" id="A2EBV5"/>
<dbReference type="GO" id="GO:0004714">
    <property type="term" value="F:transmembrane receptor protein tyrosine kinase activity"/>
    <property type="evidence" value="ECO:0007669"/>
    <property type="project" value="UniProtKB-EC"/>
</dbReference>
<keyword evidence="6" id="KW-0732">Signal</keyword>
<dbReference type="InterPro" id="IPR055163">
    <property type="entry name" value="ALK/LTK-like_GRD"/>
</dbReference>
<evidence type="ECO:0000256" key="9">
    <source>
        <dbReference type="ARBA" id="ARBA00022840"/>
    </source>
</evidence>
<dbReference type="AlphaFoldDB" id="A2EBV5"/>
<keyword evidence="9" id="KW-0067">ATP-binding</keyword>
<dbReference type="EMBL" id="DS113349">
    <property type="protein sequence ID" value="EAY09823.1"/>
    <property type="molecule type" value="Genomic_DNA"/>
</dbReference>
<dbReference type="VEuPathDB" id="TrichDB:TVAG_259040"/>
<gene>
    <name evidence="17" type="ORF">TVAG_259040</name>
</gene>
<keyword evidence="12" id="KW-0829">Tyrosine-protein kinase</keyword>
<evidence type="ECO:0000256" key="10">
    <source>
        <dbReference type="ARBA" id="ARBA00022989"/>
    </source>
</evidence>
<comment type="subcellular location">
    <subcellularLocation>
        <location evidence="1">Cell membrane</location>
        <topology evidence="1">Single-pass type I membrane protein</topology>
    </subcellularLocation>
</comment>
<keyword evidence="11" id="KW-0472">Membrane</keyword>
<keyword evidence="7" id="KW-0547">Nucleotide-binding</keyword>
<evidence type="ECO:0000256" key="1">
    <source>
        <dbReference type="ARBA" id="ARBA00004251"/>
    </source>
</evidence>
<keyword evidence="5" id="KW-0812">Transmembrane</keyword>
<evidence type="ECO:0000259" key="16">
    <source>
        <dbReference type="Pfam" id="PF12810"/>
    </source>
</evidence>
<evidence type="ECO:0000256" key="7">
    <source>
        <dbReference type="ARBA" id="ARBA00022741"/>
    </source>
</evidence>
<reference evidence="17" key="1">
    <citation type="submission" date="2006-10" db="EMBL/GenBank/DDBJ databases">
        <authorList>
            <person name="Amadeo P."/>
            <person name="Zhao Q."/>
            <person name="Wortman J."/>
            <person name="Fraser-Liggett C."/>
            <person name="Carlton J."/>
        </authorList>
    </citation>
    <scope>NUCLEOTIDE SEQUENCE</scope>
    <source>
        <strain evidence="17">G3</strain>
    </source>
</reference>
<keyword evidence="4" id="KW-0808">Transferase</keyword>
<evidence type="ECO:0000256" key="4">
    <source>
        <dbReference type="ARBA" id="ARBA00022679"/>
    </source>
</evidence>
<keyword evidence="15" id="KW-0325">Glycoprotein</keyword>
<dbReference type="Proteomes" id="UP000001542">
    <property type="component" value="Unassembled WGS sequence"/>
</dbReference>
<name>A2EBV5_TRIV3</name>
<keyword evidence="3" id="KW-1003">Cell membrane</keyword>
<accession>A2EBV5</accession>
<dbReference type="Pfam" id="PF12810">
    <property type="entry name" value="ALK_LTK_GRD"/>
    <property type="match status" value="1"/>
</dbReference>
<dbReference type="GO" id="GO:0005886">
    <property type="term" value="C:plasma membrane"/>
    <property type="evidence" value="ECO:0007669"/>
    <property type="project" value="UniProtKB-SubCell"/>
</dbReference>
<dbReference type="VEuPathDB" id="TrichDB:TVAGG3_0652870"/>
<organism evidence="17 18">
    <name type="scientific">Trichomonas vaginalis (strain ATCC PRA-98 / G3)</name>
    <dbReference type="NCBI Taxonomy" id="412133"/>
    <lineage>
        <taxon>Eukaryota</taxon>
        <taxon>Metamonada</taxon>
        <taxon>Parabasalia</taxon>
        <taxon>Trichomonadida</taxon>
        <taxon>Trichomonadidae</taxon>
        <taxon>Trichomonas</taxon>
    </lineage>
</organism>
<evidence type="ECO:0000256" key="13">
    <source>
        <dbReference type="ARBA" id="ARBA00023157"/>
    </source>
</evidence>